<name>A0AC61L6Y0_9EURY</name>
<accession>A0AC61L6Y0</accession>
<protein>
    <submittedName>
        <fullName evidence="1">Uncharacterized protein</fullName>
    </submittedName>
</protein>
<sequence length="61" mass="6629">MVVTLLQTPIELSNYPLIIGLAILVYAVFAIRFTKVHVALLSTLAFAVIYVMLIAVGVLVL</sequence>
<comment type="caution">
    <text evidence="1">The sequence shown here is derived from an EMBL/GenBank/DDBJ whole genome shotgun (WGS) entry which is preliminary data.</text>
</comment>
<organism evidence="1 2">
    <name type="scientific">Candidatus Methanogaster sp</name>
    <dbReference type="NCBI Taxonomy" id="3386292"/>
    <lineage>
        <taxon>Archaea</taxon>
        <taxon>Methanobacteriati</taxon>
        <taxon>Methanobacteriota</taxon>
        <taxon>Stenosarchaea group</taxon>
        <taxon>Methanomicrobia</taxon>
        <taxon>Methanosarcinales</taxon>
        <taxon>ANME-2 cluster</taxon>
        <taxon>Candidatus Methanogasteraceae</taxon>
        <taxon>Candidatus Methanogaster</taxon>
    </lineage>
</organism>
<gene>
    <name evidence="1" type="ORF">C4B59_00185</name>
</gene>
<proteinExistence type="predicted"/>
<evidence type="ECO:0000313" key="1">
    <source>
        <dbReference type="EMBL" id="PXF62072.1"/>
    </source>
</evidence>
<reference evidence="1" key="1">
    <citation type="submission" date="2018-01" db="EMBL/GenBank/DDBJ databases">
        <authorList>
            <person name="Krukenberg V."/>
        </authorList>
    </citation>
    <scope>NUCLEOTIDE SEQUENCE</scope>
    <source>
        <strain evidence="1">E20ANME2</strain>
    </source>
</reference>
<dbReference type="EMBL" id="PQXF01000001">
    <property type="protein sequence ID" value="PXF62072.1"/>
    <property type="molecule type" value="Genomic_DNA"/>
</dbReference>
<dbReference type="Proteomes" id="UP000248329">
    <property type="component" value="Unassembled WGS sequence"/>
</dbReference>
<evidence type="ECO:0000313" key="2">
    <source>
        <dbReference type="Proteomes" id="UP000248329"/>
    </source>
</evidence>